<keyword evidence="2" id="KW-1185">Reference proteome</keyword>
<evidence type="ECO:0000313" key="1">
    <source>
        <dbReference type="EMBL" id="KAK3764695.1"/>
    </source>
</evidence>
<reference evidence="1" key="1">
    <citation type="journal article" date="2023" name="G3 (Bethesda)">
        <title>A reference genome for the long-term kleptoplast-retaining sea slug Elysia crispata morphotype clarki.</title>
        <authorList>
            <person name="Eastman K.E."/>
            <person name="Pendleton A.L."/>
            <person name="Shaikh M.A."/>
            <person name="Suttiyut T."/>
            <person name="Ogas R."/>
            <person name="Tomko P."/>
            <person name="Gavelis G."/>
            <person name="Widhalm J.R."/>
            <person name="Wisecaver J.H."/>
        </authorList>
    </citation>
    <scope>NUCLEOTIDE SEQUENCE</scope>
    <source>
        <strain evidence="1">ECLA1</strain>
    </source>
</reference>
<name>A0AAE0Z8Q0_9GAST</name>
<dbReference type="Proteomes" id="UP001283361">
    <property type="component" value="Unassembled WGS sequence"/>
</dbReference>
<sequence length="38" mass="4150">LTAPFKAEIAAFFCTFVANDMSIGSSFHDDRALSPSHF</sequence>
<feature type="non-terminal residue" evidence="1">
    <location>
        <position position="1"/>
    </location>
</feature>
<dbReference type="EMBL" id="JAWDGP010004412">
    <property type="protein sequence ID" value="KAK3764695.1"/>
    <property type="molecule type" value="Genomic_DNA"/>
</dbReference>
<gene>
    <name evidence="1" type="ORF">RRG08_042005</name>
</gene>
<comment type="caution">
    <text evidence="1">The sequence shown here is derived from an EMBL/GenBank/DDBJ whole genome shotgun (WGS) entry which is preliminary data.</text>
</comment>
<protein>
    <submittedName>
        <fullName evidence="1">Uncharacterized protein</fullName>
    </submittedName>
</protein>
<evidence type="ECO:0000313" key="2">
    <source>
        <dbReference type="Proteomes" id="UP001283361"/>
    </source>
</evidence>
<dbReference type="AlphaFoldDB" id="A0AAE0Z8Q0"/>
<proteinExistence type="predicted"/>
<accession>A0AAE0Z8Q0</accession>
<organism evidence="1 2">
    <name type="scientific">Elysia crispata</name>
    <name type="common">lettuce slug</name>
    <dbReference type="NCBI Taxonomy" id="231223"/>
    <lineage>
        <taxon>Eukaryota</taxon>
        <taxon>Metazoa</taxon>
        <taxon>Spiralia</taxon>
        <taxon>Lophotrochozoa</taxon>
        <taxon>Mollusca</taxon>
        <taxon>Gastropoda</taxon>
        <taxon>Heterobranchia</taxon>
        <taxon>Euthyneura</taxon>
        <taxon>Panpulmonata</taxon>
        <taxon>Sacoglossa</taxon>
        <taxon>Placobranchoidea</taxon>
        <taxon>Plakobranchidae</taxon>
        <taxon>Elysia</taxon>
    </lineage>
</organism>